<dbReference type="InterPro" id="IPR025329">
    <property type="entry name" value="DUF4235"/>
</dbReference>
<keyword evidence="3" id="KW-1185">Reference proteome</keyword>
<evidence type="ECO:0008006" key="4">
    <source>
        <dbReference type="Google" id="ProtNLM"/>
    </source>
</evidence>
<evidence type="ECO:0000256" key="1">
    <source>
        <dbReference type="SAM" id="Phobius"/>
    </source>
</evidence>
<protein>
    <recommendedName>
        <fullName evidence="4">DUF4235 domain-containing protein</fullName>
    </recommendedName>
</protein>
<dbReference type="Pfam" id="PF14019">
    <property type="entry name" value="DUF4235"/>
    <property type="match status" value="1"/>
</dbReference>
<evidence type="ECO:0000313" key="2">
    <source>
        <dbReference type="EMBL" id="GEP69557.1"/>
    </source>
</evidence>
<reference evidence="2 3" key="1">
    <citation type="submission" date="2019-07" db="EMBL/GenBank/DDBJ databases">
        <title>Whole genome shotgun sequence of Cellulomonas soli NBRC 109434.</title>
        <authorList>
            <person name="Hosoyama A."/>
            <person name="Uohara A."/>
            <person name="Ohji S."/>
            <person name="Ichikawa N."/>
        </authorList>
    </citation>
    <scope>NUCLEOTIDE SEQUENCE [LARGE SCALE GENOMIC DNA]</scope>
    <source>
        <strain evidence="2 3">NBRC 109434</strain>
    </source>
</reference>
<proteinExistence type="predicted"/>
<keyword evidence="1" id="KW-1133">Transmembrane helix</keyword>
<sequence>MADKPTRPSQSVLTLLIDTAATIAAAWAVQEAVDQAWKAARGHKPPRADDPNDGGLKEALAAAAITGALVAASRVLATRGAVRVAGRVERKRTRHLR</sequence>
<keyword evidence="1" id="KW-0812">Transmembrane</keyword>
<organism evidence="2 3">
    <name type="scientific">Cellulomonas soli</name>
    <dbReference type="NCBI Taxonomy" id="931535"/>
    <lineage>
        <taxon>Bacteria</taxon>
        <taxon>Bacillati</taxon>
        <taxon>Actinomycetota</taxon>
        <taxon>Actinomycetes</taxon>
        <taxon>Micrococcales</taxon>
        <taxon>Cellulomonadaceae</taxon>
        <taxon>Cellulomonas</taxon>
    </lineage>
</organism>
<gene>
    <name evidence="2" type="ORF">CSO01_22720</name>
</gene>
<dbReference type="Proteomes" id="UP000321798">
    <property type="component" value="Unassembled WGS sequence"/>
</dbReference>
<dbReference type="RefSeq" id="WP_223203612.1">
    <property type="nucleotide sequence ID" value="NZ_BAABBJ010000007.1"/>
</dbReference>
<feature type="transmembrane region" description="Helical" evidence="1">
    <location>
        <begin position="59"/>
        <end position="77"/>
    </location>
</feature>
<dbReference type="AlphaFoldDB" id="A0A512PEB6"/>
<dbReference type="EMBL" id="BKAL01000007">
    <property type="protein sequence ID" value="GEP69557.1"/>
    <property type="molecule type" value="Genomic_DNA"/>
</dbReference>
<accession>A0A512PEB6</accession>
<feature type="transmembrane region" description="Helical" evidence="1">
    <location>
        <begin position="12"/>
        <end position="29"/>
    </location>
</feature>
<name>A0A512PEB6_9CELL</name>
<evidence type="ECO:0000313" key="3">
    <source>
        <dbReference type="Proteomes" id="UP000321798"/>
    </source>
</evidence>
<comment type="caution">
    <text evidence="2">The sequence shown here is derived from an EMBL/GenBank/DDBJ whole genome shotgun (WGS) entry which is preliminary data.</text>
</comment>
<keyword evidence="1" id="KW-0472">Membrane</keyword>